<dbReference type="CDD" id="cd06225">
    <property type="entry name" value="HAMP"/>
    <property type="match status" value="1"/>
</dbReference>
<keyword evidence="5 7" id="KW-0472">Membrane</keyword>
<dbReference type="Pfam" id="PF07690">
    <property type="entry name" value="MFS_1"/>
    <property type="match status" value="1"/>
</dbReference>
<dbReference type="CDD" id="cd17325">
    <property type="entry name" value="MFS_MdtG_SLC18_like"/>
    <property type="match status" value="1"/>
</dbReference>
<dbReference type="PANTHER" id="PTHR43124">
    <property type="entry name" value="PURINE EFFLUX PUMP PBUE"/>
    <property type="match status" value="1"/>
</dbReference>
<feature type="transmembrane region" description="Helical" evidence="7">
    <location>
        <begin position="496"/>
        <end position="517"/>
    </location>
</feature>
<dbReference type="EMBL" id="JAGMWN010000012">
    <property type="protein sequence ID" value="MBP5858853.1"/>
    <property type="molecule type" value="Genomic_DNA"/>
</dbReference>
<evidence type="ECO:0000256" key="6">
    <source>
        <dbReference type="SAM" id="MobiDB-lite"/>
    </source>
</evidence>
<dbReference type="SUPFAM" id="SSF158472">
    <property type="entry name" value="HAMP domain-like"/>
    <property type="match status" value="1"/>
</dbReference>
<feature type="transmembrane region" description="Helical" evidence="7">
    <location>
        <begin position="361"/>
        <end position="380"/>
    </location>
</feature>
<dbReference type="GO" id="GO:0005886">
    <property type="term" value="C:plasma membrane"/>
    <property type="evidence" value="ECO:0007669"/>
    <property type="project" value="UniProtKB-SubCell"/>
</dbReference>
<dbReference type="InterPro" id="IPR020846">
    <property type="entry name" value="MFS_dom"/>
</dbReference>
<name>A0A8J7S5F5_9PROT</name>
<dbReference type="GO" id="GO:0007165">
    <property type="term" value="P:signal transduction"/>
    <property type="evidence" value="ECO:0007669"/>
    <property type="project" value="InterPro"/>
</dbReference>
<dbReference type="SUPFAM" id="SSF103473">
    <property type="entry name" value="MFS general substrate transporter"/>
    <property type="match status" value="1"/>
</dbReference>
<evidence type="ECO:0000256" key="4">
    <source>
        <dbReference type="ARBA" id="ARBA00022989"/>
    </source>
</evidence>
<dbReference type="Gene3D" id="6.10.340.10">
    <property type="match status" value="1"/>
</dbReference>
<evidence type="ECO:0000256" key="2">
    <source>
        <dbReference type="ARBA" id="ARBA00022475"/>
    </source>
</evidence>
<evidence type="ECO:0000313" key="11">
    <source>
        <dbReference type="Proteomes" id="UP000672602"/>
    </source>
</evidence>
<dbReference type="Gene3D" id="1.20.1250.20">
    <property type="entry name" value="MFS general substrate transporter like domains"/>
    <property type="match status" value="1"/>
</dbReference>
<accession>A0A8J7S5F5</accession>
<feature type="transmembrane region" description="Helical" evidence="7">
    <location>
        <begin position="297"/>
        <end position="315"/>
    </location>
</feature>
<feature type="domain" description="Major facilitator superfamily (MFS) profile" evidence="8">
    <location>
        <begin position="289"/>
        <end position="683"/>
    </location>
</feature>
<dbReference type="RefSeq" id="WP_210683446.1">
    <property type="nucleotide sequence ID" value="NZ_JAGMWN010000012.1"/>
</dbReference>
<dbReference type="GO" id="GO:0022857">
    <property type="term" value="F:transmembrane transporter activity"/>
    <property type="evidence" value="ECO:0007669"/>
    <property type="project" value="InterPro"/>
</dbReference>
<feature type="transmembrane region" description="Helical" evidence="7">
    <location>
        <begin position="635"/>
        <end position="654"/>
    </location>
</feature>
<feature type="domain" description="HAMP" evidence="9">
    <location>
        <begin position="203"/>
        <end position="255"/>
    </location>
</feature>
<keyword evidence="2" id="KW-1003">Cell membrane</keyword>
<keyword evidence="11" id="KW-1185">Reference proteome</keyword>
<feature type="transmembrane region" description="Helical" evidence="7">
    <location>
        <begin position="660"/>
        <end position="678"/>
    </location>
</feature>
<dbReference type="PANTHER" id="PTHR43124:SF3">
    <property type="entry name" value="CHLORAMPHENICOL EFFLUX PUMP RV0191"/>
    <property type="match status" value="1"/>
</dbReference>
<evidence type="ECO:0000256" key="7">
    <source>
        <dbReference type="SAM" id="Phobius"/>
    </source>
</evidence>
<evidence type="ECO:0000256" key="1">
    <source>
        <dbReference type="ARBA" id="ARBA00004651"/>
    </source>
</evidence>
<feature type="transmembrane region" description="Helical" evidence="7">
    <location>
        <begin position="386"/>
        <end position="407"/>
    </location>
</feature>
<dbReference type="PROSITE" id="PS50885">
    <property type="entry name" value="HAMP"/>
    <property type="match status" value="1"/>
</dbReference>
<dbReference type="InterPro" id="IPR003660">
    <property type="entry name" value="HAMP_dom"/>
</dbReference>
<feature type="transmembrane region" description="Helical" evidence="7">
    <location>
        <begin position="588"/>
        <end position="614"/>
    </location>
</feature>
<evidence type="ECO:0000256" key="5">
    <source>
        <dbReference type="ARBA" id="ARBA00023136"/>
    </source>
</evidence>
<dbReference type="SMART" id="SM00304">
    <property type="entry name" value="HAMP"/>
    <property type="match status" value="1"/>
</dbReference>
<feature type="transmembrane region" description="Helical" evidence="7">
    <location>
        <begin position="562"/>
        <end position="582"/>
    </location>
</feature>
<dbReference type="Pfam" id="PF00672">
    <property type="entry name" value="HAMP"/>
    <property type="match status" value="1"/>
</dbReference>
<feature type="region of interest" description="Disordered" evidence="6">
    <location>
        <begin position="107"/>
        <end position="131"/>
    </location>
</feature>
<comment type="subcellular location">
    <subcellularLocation>
        <location evidence="1">Cell membrane</location>
        <topology evidence="1">Multi-pass membrane protein</topology>
    </subcellularLocation>
</comment>
<evidence type="ECO:0000259" key="8">
    <source>
        <dbReference type="PROSITE" id="PS50850"/>
    </source>
</evidence>
<feature type="transmembrane region" description="Helical" evidence="7">
    <location>
        <begin position="447"/>
        <end position="469"/>
    </location>
</feature>
<keyword evidence="4 7" id="KW-1133">Transmembrane helix</keyword>
<feature type="transmembrane region" description="Helical" evidence="7">
    <location>
        <begin position="330"/>
        <end position="349"/>
    </location>
</feature>
<evidence type="ECO:0000313" key="10">
    <source>
        <dbReference type="EMBL" id="MBP5858853.1"/>
    </source>
</evidence>
<gene>
    <name evidence="10" type="ORF">KAJ83_17675</name>
</gene>
<evidence type="ECO:0000259" key="9">
    <source>
        <dbReference type="PROSITE" id="PS50885"/>
    </source>
</evidence>
<reference evidence="10" key="1">
    <citation type="submission" date="2021-04" db="EMBL/GenBank/DDBJ databases">
        <authorList>
            <person name="Zhang D.-C."/>
        </authorList>
    </citation>
    <scope>NUCLEOTIDE SEQUENCE</scope>
    <source>
        <strain evidence="10">CGMCC 1.15697</strain>
    </source>
</reference>
<dbReference type="Proteomes" id="UP000672602">
    <property type="component" value="Unassembled WGS sequence"/>
</dbReference>
<proteinExistence type="predicted"/>
<comment type="caution">
    <text evidence="10">The sequence shown here is derived from an EMBL/GenBank/DDBJ whole genome shotgun (WGS) entry which is preliminary data.</text>
</comment>
<dbReference type="PROSITE" id="PS50850">
    <property type="entry name" value="MFS"/>
    <property type="match status" value="1"/>
</dbReference>
<protein>
    <submittedName>
        <fullName evidence="10">MFS transporter</fullName>
    </submittedName>
</protein>
<organism evidence="10 11">
    <name type="scientific">Marivibrio halodurans</name>
    <dbReference type="NCBI Taxonomy" id="2039722"/>
    <lineage>
        <taxon>Bacteria</taxon>
        <taxon>Pseudomonadati</taxon>
        <taxon>Pseudomonadota</taxon>
        <taxon>Alphaproteobacteria</taxon>
        <taxon>Rhodospirillales</taxon>
        <taxon>Rhodospirillaceae</taxon>
        <taxon>Marivibrio</taxon>
    </lineage>
</organism>
<feature type="transmembrane region" description="Helical" evidence="7">
    <location>
        <begin position="532"/>
        <end position="550"/>
    </location>
</feature>
<feature type="transmembrane region" description="Helical" evidence="7">
    <location>
        <begin position="178"/>
        <end position="201"/>
    </location>
</feature>
<feature type="transmembrane region" description="Helical" evidence="7">
    <location>
        <begin position="419"/>
        <end position="441"/>
    </location>
</feature>
<sequence length="686" mass="73090">MQAEQANRLARTLNLRLMGLTVLLLAATLGGVGLYALSLFDDALAPAIDRKATTIARLGGDVIERGLTHGIPLARMTGVEEFLAKQAEGHPEVLYLSVEGPDGRVLHTHGTPPEEPPETTGETPMEGGAGRPFTRTIRGDAVDHATPLIAPGDEGNRVVGVLHVGVDRAFVRKELQDILFDIGVVIFAALLITFEFLLYLVTTTLSGPIREASRLIARLSEGDFTARVGRVGRDEIGRTLGALNDVVDAVNSRYEALRNRATGRAPAARLAETYRFAADHGAERIDADRIAAIRTPLFLFIFAESLSLSFFPLYVDSLLGPVPWLGREVAIGLPIAIFMMIWAFSQPIAGAFSEGRGRRPAFLIGAAIAILGFALTAFAGDYYQLLAFRSLTAFGYGAAYIACQGYVGDNTTAENRTQGFNVFVVGFFAATICGTAVGAILADRLGYRTTFLIAAILAGMAFLFVWRLLDERPAANRAASRFTLADIRAVFANPRFLGLTLFAAIPAKFLLAAYLYFLAPLHLDALGNSQSAIGRILMIYAILMVFLSPWTARLSDRVGRPLVFVTAGTALSGLALCATLIVPGTPGVLAGVLVMGIGHAISVSTLATMVPLVAREECARLGRGTVIGIYRLVERFGSVFGPFAAGALLAAGGFALSTVAIGAGIAACALLLLLTFRLSPMREKFE</sequence>
<dbReference type="InterPro" id="IPR011701">
    <property type="entry name" value="MFS"/>
</dbReference>
<evidence type="ECO:0000256" key="3">
    <source>
        <dbReference type="ARBA" id="ARBA00022692"/>
    </source>
</evidence>
<dbReference type="AlphaFoldDB" id="A0A8J7S5F5"/>
<dbReference type="InterPro" id="IPR050189">
    <property type="entry name" value="MFS_Efflux_Transporters"/>
</dbReference>
<dbReference type="InterPro" id="IPR036259">
    <property type="entry name" value="MFS_trans_sf"/>
</dbReference>
<feature type="transmembrane region" description="Helical" evidence="7">
    <location>
        <begin position="17"/>
        <end position="37"/>
    </location>
</feature>
<keyword evidence="3 7" id="KW-0812">Transmembrane</keyword>